<evidence type="ECO:0000313" key="2">
    <source>
        <dbReference type="Proteomes" id="UP000297149"/>
    </source>
</evidence>
<sequence>MNICQLGQLRNVVQSSHINFLFGSGLSCPFLSTLNSIERLLTNAQQIKDNKLKQIVEASLFAEYFSSVMYPCITEHITGELKEKYDIVISNYSEFLRIWNAIMSHRSTSLLDKTVNIFTTNIDNLVETAAEKLKLEFNDGFHGHLHPIFREDSFNNVLTKISPIYQNLAQIPIFNYIKIHGSINWIESTIESGYLTYDRPLDLIRKIQDCLKKVPEGHLISKIAPLETIDSLKEKAENIAQGDDYVLPKEITEFMDTYKELVMIHPRKTKFKESVIDSHFYELMRRFSNALEQTNAILFVSGFSFADEHIAKITMRAANTNPTLQIIVFAYTDEKVMEIENNLSLAGSAINHNIQIMSPQLYYEAQDEKTREILDKQCFRTIQKIKMDEDGKTKSKQLVTFQPFSLKVLNNVVFNKLRAIVE</sequence>
<evidence type="ECO:0008006" key="3">
    <source>
        <dbReference type="Google" id="ProtNLM"/>
    </source>
</evidence>
<gene>
    <name evidence="1" type="ORF">E7747_01380</name>
</gene>
<evidence type="ECO:0000313" key="1">
    <source>
        <dbReference type="EMBL" id="QCD41070.1"/>
    </source>
</evidence>
<dbReference type="AlphaFoldDB" id="A0A4P7W155"/>
<reference evidence="2" key="1">
    <citation type="submission" date="2019-02" db="EMBL/GenBank/DDBJ databases">
        <title>Isolation and identification of novel species under the genus Muribaculum.</title>
        <authorList>
            <person name="Miyake S."/>
            <person name="Ding Y."/>
            <person name="Low A."/>
            <person name="Soh M."/>
            <person name="Seedorf H."/>
        </authorList>
    </citation>
    <scope>NUCLEOTIDE SEQUENCE [LARGE SCALE GENOMIC DNA]</scope>
    <source>
        <strain evidence="2">H5</strain>
    </source>
</reference>
<dbReference type="SUPFAM" id="SSF52467">
    <property type="entry name" value="DHS-like NAD/FAD-binding domain"/>
    <property type="match status" value="1"/>
</dbReference>
<name>A0A4P7W155_9BACT</name>
<proteinExistence type="predicted"/>
<organism evidence="1 2">
    <name type="scientific">Duncaniella dubosii</name>
    <dbReference type="NCBI Taxonomy" id="2518971"/>
    <lineage>
        <taxon>Bacteria</taxon>
        <taxon>Pseudomonadati</taxon>
        <taxon>Bacteroidota</taxon>
        <taxon>Bacteroidia</taxon>
        <taxon>Bacteroidales</taxon>
        <taxon>Muribaculaceae</taxon>
        <taxon>Duncaniella</taxon>
    </lineage>
</organism>
<protein>
    <recommendedName>
        <fullName evidence="3">SIR2-like domain-containing protein</fullName>
    </recommendedName>
</protein>
<keyword evidence="2" id="KW-1185">Reference proteome</keyword>
<dbReference type="KEGG" id="ddb:E7747_01380"/>
<dbReference type="Proteomes" id="UP000297149">
    <property type="component" value="Chromosome"/>
</dbReference>
<dbReference type="InterPro" id="IPR029035">
    <property type="entry name" value="DHS-like_NAD/FAD-binding_dom"/>
</dbReference>
<accession>A0A4P7W155</accession>
<dbReference type="EMBL" id="CP039396">
    <property type="protein sequence ID" value="QCD41070.1"/>
    <property type="molecule type" value="Genomic_DNA"/>
</dbReference>